<name>A0AA38TRE9_9ASTR</name>
<dbReference type="GO" id="GO:0005507">
    <property type="term" value="F:copper ion binding"/>
    <property type="evidence" value="ECO:0007669"/>
    <property type="project" value="InterPro"/>
</dbReference>
<gene>
    <name evidence="3" type="ORF">OSB04_001646</name>
</gene>
<reference evidence="3" key="1">
    <citation type="submission" date="2023-03" db="EMBL/GenBank/DDBJ databases">
        <title>Chromosome-scale reference genome and RAD-based genetic map of yellow starthistle (Centaurea solstitialis) reveal putative structural variation and QTLs associated with invader traits.</title>
        <authorList>
            <person name="Reatini B."/>
            <person name="Cang F.A."/>
            <person name="Jiang Q."/>
            <person name="Mckibben M.T.W."/>
            <person name="Barker M.S."/>
            <person name="Rieseberg L.H."/>
            <person name="Dlugosch K.M."/>
        </authorList>
    </citation>
    <scope>NUCLEOTIDE SEQUENCE</scope>
    <source>
        <strain evidence="3">CAN-66</strain>
        <tissue evidence="3">Leaf</tissue>
    </source>
</reference>
<proteinExistence type="inferred from homology"/>
<accession>A0AA38TRE9</accession>
<comment type="caution">
    <text evidence="3">The sequence shown here is derived from an EMBL/GenBank/DDBJ whole genome shotgun (WGS) entry which is preliminary data.</text>
</comment>
<dbReference type="Pfam" id="PF07732">
    <property type="entry name" value="Cu-oxidase_3"/>
    <property type="match status" value="1"/>
</dbReference>
<evidence type="ECO:0000256" key="1">
    <source>
        <dbReference type="ARBA" id="ARBA00010609"/>
    </source>
</evidence>
<keyword evidence="4" id="KW-1185">Reference proteome</keyword>
<dbReference type="InterPro" id="IPR011707">
    <property type="entry name" value="Cu-oxidase-like_N"/>
</dbReference>
<evidence type="ECO:0000313" key="3">
    <source>
        <dbReference type="EMBL" id="KAJ9565680.1"/>
    </source>
</evidence>
<dbReference type="InterPro" id="IPR008972">
    <property type="entry name" value="Cupredoxin"/>
</dbReference>
<dbReference type="Proteomes" id="UP001172457">
    <property type="component" value="Chromosome 1"/>
</dbReference>
<sequence length="236" mass="27136">MNVTTNDGLIWIHRLSTMLKAIDVFSAYEDVGLHDDKVRVLFSFHHVGFELFWFDKFFFEHLISNAIGEITVRMLEEINQLQTLLKTLQLKDNVIKPAIAINGKEVSGPTIHSTAHNNVVVNVRNKLDEDLCITCLNCVCLKHGWYTAKEEFLARWFLGTNCPIPPKWNWAYNAGYRSNWQLLLLPSLNFQRASFVFNSFIIGPMYGIPIPFGTQARDIVILIGYWCIRNDTVSIL</sequence>
<dbReference type="Gene3D" id="2.60.40.420">
    <property type="entry name" value="Cupredoxins - blue copper proteins"/>
    <property type="match status" value="1"/>
</dbReference>
<organism evidence="3 4">
    <name type="scientific">Centaurea solstitialis</name>
    <name type="common">yellow star-thistle</name>
    <dbReference type="NCBI Taxonomy" id="347529"/>
    <lineage>
        <taxon>Eukaryota</taxon>
        <taxon>Viridiplantae</taxon>
        <taxon>Streptophyta</taxon>
        <taxon>Embryophyta</taxon>
        <taxon>Tracheophyta</taxon>
        <taxon>Spermatophyta</taxon>
        <taxon>Magnoliopsida</taxon>
        <taxon>eudicotyledons</taxon>
        <taxon>Gunneridae</taxon>
        <taxon>Pentapetalae</taxon>
        <taxon>asterids</taxon>
        <taxon>campanulids</taxon>
        <taxon>Asterales</taxon>
        <taxon>Asteraceae</taxon>
        <taxon>Carduoideae</taxon>
        <taxon>Cardueae</taxon>
        <taxon>Centaureinae</taxon>
        <taxon>Centaurea</taxon>
    </lineage>
</organism>
<dbReference type="EMBL" id="JARYMX010000001">
    <property type="protein sequence ID" value="KAJ9565680.1"/>
    <property type="molecule type" value="Genomic_DNA"/>
</dbReference>
<evidence type="ECO:0000313" key="4">
    <source>
        <dbReference type="Proteomes" id="UP001172457"/>
    </source>
</evidence>
<dbReference type="AlphaFoldDB" id="A0AA38TRE9"/>
<evidence type="ECO:0000259" key="2">
    <source>
        <dbReference type="Pfam" id="PF07732"/>
    </source>
</evidence>
<feature type="domain" description="Plastocyanin-like" evidence="2">
    <location>
        <begin position="88"/>
        <end position="200"/>
    </location>
</feature>
<protein>
    <recommendedName>
        <fullName evidence="2">Plastocyanin-like domain-containing protein</fullName>
    </recommendedName>
</protein>
<comment type="similarity">
    <text evidence="1">Belongs to the multicopper oxidase family.</text>
</comment>